<evidence type="ECO:0000313" key="4">
    <source>
        <dbReference type="Proteomes" id="UP000245462"/>
    </source>
</evidence>
<dbReference type="GeneID" id="94549882"/>
<feature type="chain" id="PRO_5015396321" evidence="2">
    <location>
        <begin position="25"/>
        <end position="200"/>
    </location>
</feature>
<evidence type="ECO:0000313" key="3">
    <source>
        <dbReference type="EMBL" id="PVZ15252.1"/>
    </source>
</evidence>
<comment type="caution">
    <text evidence="3">The sequence shown here is derived from an EMBL/GenBank/DDBJ whole genome shotgun (WGS) entry which is preliminary data.</text>
</comment>
<organism evidence="3 4">
    <name type="scientific">Porphyromonas loveana</name>
    <dbReference type="NCBI Taxonomy" id="1884669"/>
    <lineage>
        <taxon>Bacteria</taxon>
        <taxon>Pseudomonadati</taxon>
        <taxon>Bacteroidota</taxon>
        <taxon>Bacteroidia</taxon>
        <taxon>Bacteroidales</taxon>
        <taxon>Porphyromonadaceae</taxon>
        <taxon>Porphyromonas</taxon>
    </lineage>
</organism>
<evidence type="ECO:0000256" key="2">
    <source>
        <dbReference type="SAM" id="SignalP"/>
    </source>
</evidence>
<name>A0A2U1FT13_9PORP</name>
<evidence type="ECO:0000256" key="1">
    <source>
        <dbReference type="SAM" id="MobiDB-lite"/>
    </source>
</evidence>
<feature type="compositionally biased region" description="Polar residues" evidence="1">
    <location>
        <begin position="26"/>
        <end position="48"/>
    </location>
</feature>
<dbReference type="AlphaFoldDB" id="A0A2U1FT13"/>
<dbReference type="Proteomes" id="UP000245462">
    <property type="component" value="Unassembled WGS sequence"/>
</dbReference>
<protein>
    <submittedName>
        <fullName evidence="3">Uncharacterized protein</fullName>
    </submittedName>
</protein>
<feature type="region of interest" description="Disordered" evidence="1">
    <location>
        <begin position="26"/>
        <end position="61"/>
    </location>
</feature>
<feature type="signal peptide" evidence="2">
    <location>
        <begin position="1"/>
        <end position="24"/>
    </location>
</feature>
<accession>A0A2U1FT13</accession>
<keyword evidence="4" id="KW-1185">Reference proteome</keyword>
<keyword evidence="2" id="KW-0732">Signal</keyword>
<sequence length="200" mass="21704">MMKRTIITISLLAAAALMYGGCKSNQTTSPTAMTQTENPNAQSGTSYQPAMMGGEDQSGRIENGTASMALAPIIIYKTRGDYKNLVPITLTPDKQHVVARPAPSDLLIGDGLSTPIELADGYLLDRRGVGPTSAFVSYTYEQYFAIKGIPSEHDLLNHIVDADPFTEMYRCDRSRCNPHDISSMNAYIKAGKPGAVRLKK</sequence>
<proteinExistence type="predicted"/>
<gene>
    <name evidence="3" type="ORF">C7382_101187</name>
</gene>
<reference evidence="3 4" key="1">
    <citation type="submission" date="2018-04" db="EMBL/GenBank/DDBJ databases">
        <title>Genomic Encyclopedia of Type Strains, Phase IV (KMG-IV): sequencing the most valuable type-strain genomes for metagenomic binning, comparative biology and taxonomic classification.</title>
        <authorList>
            <person name="Goeker M."/>
        </authorList>
    </citation>
    <scope>NUCLEOTIDE SEQUENCE [LARGE SCALE GENOMIC DNA]</scope>
    <source>
        <strain evidence="3 4">DSM 28520</strain>
    </source>
</reference>
<dbReference type="EMBL" id="QEKY01000001">
    <property type="protein sequence ID" value="PVZ15252.1"/>
    <property type="molecule type" value="Genomic_DNA"/>
</dbReference>
<dbReference type="RefSeq" id="WP_243405613.1">
    <property type="nucleotide sequence ID" value="NZ_QEKY01000001.1"/>
</dbReference>